<reference evidence="2 3" key="1">
    <citation type="submission" date="2019-04" db="EMBL/GenBank/DDBJ databases">
        <title>High contiguity whole genome sequence and gene annotation resource for two Venturia nashicola isolates.</title>
        <authorList>
            <person name="Prokchorchik M."/>
            <person name="Won K."/>
            <person name="Lee Y."/>
            <person name="Choi E.D."/>
            <person name="Segonzac C."/>
            <person name="Sohn K.H."/>
        </authorList>
    </citation>
    <scope>NUCLEOTIDE SEQUENCE [LARGE SCALE GENOMIC DNA]</scope>
    <source>
        <strain evidence="2 3">PRI2</strain>
    </source>
</reference>
<proteinExistence type="predicted"/>
<evidence type="ECO:0000313" key="2">
    <source>
        <dbReference type="EMBL" id="TID21404.1"/>
    </source>
</evidence>
<dbReference type="AlphaFoldDB" id="A0A4Z1P4D5"/>
<feature type="compositionally biased region" description="Basic and acidic residues" evidence="1">
    <location>
        <begin position="115"/>
        <end position="128"/>
    </location>
</feature>
<evidence type="ECO:0000313" key="3">
    <source>
        <dbReference type="Proteomes" id="UP000298493"/>
    </source>
</evidence>
<comment type="caution">
    <text evidence="2">The sequence shown here is derived from an EMBL/GenBank/DDBJ whole genome shotgun (WGS) entry which is preliminary data.</text>
</comment>
<keyword evidence="3" id="KW-1185">Reference proteome</keyword>
<protein>
    <submittedName>
        <fullName evidence="2">Uncharacterized protein</fullName>
    </submittedName>
</protein>
<feature type="compositionally biased region" description="Basic and acidic residues" evidence="1">
    <location>
        <begin position="83"/>
        <end position="102"/>
    </location>
</feature>
<name>A0A4Z1P4D5_9PEZI</name>
<feature type="region of interest" description="Disordered" evidence="1">
    <location>
        <begin position="1"/>
        <end position="31"/>
    </location>
</feature>
<organism evidence="2 3">
    <name type="scientific">Venturia nashicola</name>
    <dbReference type="NCBI Taxonomy" id="86259"/>
    <lineage>
        <taxon>Eukaryota</taxon>
        <taxon>Fungi</taxon>
        <taxon>Dikarya</taxon>
        <taxon>Ascomycota</taxon>
        <taxon>Pezizomycotina</taxon>
        <taxon>Dothideomycetes</taxon>
        <taxon>Pleosporomycetidae</taxon>
        <taxon>Venturiales</taxon>
        <taxon>Venturiaceae</taxon>
        <taxon>Venturia</taxon>
    </lineage>
</organism>
<evidence type="ECO:0000256" key="1">
    <source>
        <dbReference type="SAM" id="MobiDB-lite"/>
    </source>
</evidence>
<dbReference type="EMBL" id="SNSC02000009">
    <property type="protein sequence ID" value="TID21404.1"/>
    <property type="molecule type" value="Genomic_DNA"/>
</dbReference>
<sequence>MEQSMRRTMRKAGADASDRTRRSHRDPKCLPILGGLPESRLPASQSAAITECLVYFYDSCAMRGFRISYPAVLGPDNKPTTRPKPEPKAEVVDHGQAKEGAGRDLANITSSLPGRNHEHPILRKDRNPFRNPSRIIAMNKFKGKARMKERPTRTRLEVLTISLSHWMIWACSSFCNSLLDP</sequence>
<gene>
    <name evidence="2" type="ORF">E6O75_ATG04799</name>
</gene>
<dbReference type="Proteomes" id="UP000298493">
    <property type="component" value="Unassembled WGS sequence"/>
</dbReference>
<feature type="region of interest" description="Disordered" evidence="1">
    <location>
        <begin position="73"/>
        <end position="129"/>
    </location>
</feature>
<accession>A0A4Z1P4D5</accession>